<keyword evidence="2" id="KW-0808">Transferase</keyword>
<comment type="caution">
    <text evidence="2">The sequence shown here is derived from an EMBL/GenBank/DDBJ whole genome shotgun (WGS) entry which is preliminary data.</text>
</comment>
<feature type="compositionally biased region" description="Low complexity" evidence="1">
    <location>
        <begin position="279"/>
        <end position="294"/>
    </location>
</feature>
<accession>A0A5R9FDK1</accession>
<dbReference type="SUPFAM" id="SSF53335">
    <property type="entry name" value="S-adenosyl-L-methionine-dependent methyltransferases"/>
    <property type="match status" value="1"/>
</dbReference>
<proteinExistence type="predicted"/>
<organism evidence="2 3">
    <name type="scientific">Streptomyces montanus</name>
    <dbReference type="NCBI Taxonomy" id="2580423"/>
    <lineage>
        <taxon>Bacteria</taxon>
        <taxon>Bacillati</taxon>
        <taxon>Actinomycetota</taxon>
        <taxon>Actinomycetes</taxon>
        <taxon>Kitasatosporales</taxon>
        <taxon>Streptomycetaceae</taxon>
        <taxon>Streptomyces</taxon>
    </lineage>
</organism>
<sequence>MTATTELPRPKALSEVKGWFRPVDQQLFDWFLSRQLDHQQPGNLLELGAYMGKSAIFMASYLREEEAFTVCDLFDSPAEDAANDKEMNKSYSTLTRRAFEANYSAFHDKLPEVIQAPSSAVVDRVEKDSCRFAHIDASHLYEHVHGDIEAVRDILLPDGVVVLDDYRAEHCPGVACATWGAVATLGLRPIGVTGTKFYGTWGDPEPLRDALLEWLSGRTDMWHEVQQVAGYGMIRIDGKKATEPAQPVSRHAKAPTPTVGASTAPASAAAARSQRPESSRPVPARSATVSPAARRSSRTRRIAKDLLPPIVTRALVKRRRARG</sequence>
<dbReference type="Proteomes" id="UP000305906">
    <property type="component" value="Unassembled WGS sequence"/>
</dbReference>
<dbReference type="Pfam" id="PF13578">
    <property type="entry name" value="Methyltransf_24"/>
    <property type="match status" value="1"/>
</dbReference>
<evidence type="ECO:0000313" key="2">
    <source>
        <dbReference type="EMBL" id="TLS40256.1"/>
    </source>
</evidence>
<evidence type="ECO:0000256" key="1">
    <source>
        <dbReference type="SAM" id="MobiDB-lite"/>
    </source>
</evidence>
<dbReference type="InterPro" id="IPR029063">
    <property type="entry name" value="SAM-dependent_MTases_sf"/>
</dbReference>
<keyword evidence="3" id="KW-1185">Reference proteome</keyword>
<dbReference type="RefSeq" id="WP_138050526.1">
    <property type="nucleotide sequence ID" value="NZ_VBZC01000084.1"/>
</dbReference>
<reference evidence="2 3" key="1">
    <citation type="submission" date="2019-05" db="EMBL/GenBank/DDBJ databases">
        <title>Streptomyces sp. NEAU-C151, a novel actinomycete isolated from soil.</title>
        <authorList>
            <person name="Han L."/>
            <person name="Jiang H."/>
        </authorList>
    </citation>
    <scope>NUCLEOTIDE SEQUENCE [LARGE SCALE GENOMIC DNA]</scope>
    <source>
        <strain evidence="2 3">NEAU-C151</strain>
    </source>
</reference>
<protein>
    <submittedName>
        <fullName evidence="2">Class I SAM-dependent methyltransferase</fullName>
    </submittedName>
</protein>
<keyword evidence="2" id="KW-0489">Methyltransferase</keyword>
<gene>
    <name evidence="2" type="ORF">FE633_42495</name>
</gene>
<name>A0A5R9FDK1_9ACTN</name>
<dbReference type="EMBL" id="VBZC01000084">
    <property type="protein sequence ID" value="TLS40256.1"/>
    <property type="molecule type" value="Genomic_DNA"/>
</dbReference>
<dbReference type="Gene3D" id="3.40.50.150">
    <property type="entry name" value="Vaccinia Virus protein VP39"/>
    <property type="match status" value="1"/>
</dbReference>
<dbReference type="AlphaFoldDB" id="A0A5R9FDK1"/>
<feature type="region of interest" description="Disordered" evidence="1">
    <location>
        <begin position="242"/>
        <end position="308"/>
    </location>
</feature>
<dbReference type="GO" id="GO:0008168">
    <property type="term" value="F:methyltransferase activity"/>
    <property type="evidence" value="ECO:0007669"/>
    <property type="project" value="UniProtKB-KW"/>
</dbReference>
<evidence type="ECO:0000313" key="3">
    <source>
        <dbReference type="Proteomes" id="UP000305906"/>
    </source>
</evidence>
<feature type="compositionally biased region" description="Low complexity" evidence="1">
    <location>
        <begin position="254"/>
        <end position="273"/>
    </location>
</feature>
<dbReference type="GO" id="GO:0032259">
    <property type="term" value="P:methylation"/>
    <property type="evidence" value="ECO:0007669"/>
    <property type="project" value="UniProtKB-KW"/>
</dbReference>